<dbReference type="InterPro" id="IPR036237">
    <property type="entry name" value="Xyl_isomerase-like_sf"/>
</dbReference>
<dbReference type="Pfam" id="PF01261">
    <property type="entry name" value="AP_endonuc_2"/>
    <property type="match status" value="1"/>
</dbReference>
<dbReference type="InterPro" id="IPR013022">
    <property type="entry name" value="Xyl_isomerase-like_TIM-brl"/>
</dbReference>
<dbReference type="eggNOG" id="ENOG502S1RE">
    <property type="taxonomic scope" value="Eukaryota"/>
</dbReference>
<evidence type="ECO:0000256" key="1">
    <source>
        <dbReference type="SAM" id="MobiDB-lite"/>
    </source>
</evidence>
<sequence>MSSFNGQATLPSPPPSEPEIHTSFRSAIATISVGAPDLHPLKTKLDAISKNGFSGIELFYDDLHRVAKELQDRDSERSGGISQQGTHTTEKYDIKAAFEVKSMCEQRDLQIVSFQPFRNYEGLLCKSEQARRITELQHWTKLATILGNDVFILIPSSFLGESKTVGDRERLVEDLTLAADIACPVRLAYEALAWGTHVNKWEESWDIVQRVDRKNFGICLDTFNIAAGIWADPATISGRSSEKADQNLQQSLQRLMHDVDPDRVFCIQLADGERVDPSATFLHIPNQPTLLGWSRNSRLFPFEEDRGGYLPVLEIARAVTNGIGFSGWVSMEVFSRTTKDDRPIVPSEHAARAARSWDKIIKSLEKTSL</sequence>
<organism evidence="3 4">
    <name type="scientific">Byssochlamys spectabilis (strain No. 5 / NBRC 109023)</name>
    <name type="common">Paecilomyces variotii</name>
    <dbReference type="NCBI Taxonomy" id="1356009"/>
    <lineage>
        <taxon>Eukaryota</taxon>
        <taxon>Fungi</taxon>
        <taxon>Dikarya</taxon>
        <taxon>Ascomycota</taxon>
        <taxon>Pezizomycotina</taxon>
        <taxon>Eurotiomycetes</taxon>
        <taxon>Eurotiomycetidae</taxon>
        <taxon>Eurotiales</taxon>
        <taxon>Thermoascaceae</taxon>
        <taxon>Paecilomyces</taxon>
    </lineage>
</organism>
<comment type="caution">
    <text evidence="3">The sequence shown here is derived from an EMBL/GenBank/DDBJ whole genome shotgun (WGS) entry which is preliminary data.</text>
</comment>
<protein>
    <recommendedName>
        <fullName evidence="2">Xylose isomerase-like TIM barrel domain-containing protein</fullName>
    </recommendedName>
</protein>
<dbReference type="Proteomes" id="UP000018001">
    <property type="component" value="Unassembled WGS sequence"/>
</dbReference>
<accession>V5FF99</accession>
<dbReference type="SUPFAM" id="SSF51658">
    <property type="entry name" value="Xylose isomerase-like"/>
    <property type="match status" value="1"/>
</dbReference>
<name>V5FF99_BYSSN</name>
<feature type="region of interest" description="Disordered" evidence="1">
    <location>
        <begin position="1"/>
        <end position="20"/>
    </location>
</feature>
<keyword evidence="4" id="KW-1185">Reference proteome</keyword>
<dbReference type="InterPro" id="IPR050312">
    <property type="entry name" value="IolE/XylAMocC-like"/>
</dbReference>
<dbReference type="OrthoDB" id="5360893at2759"/>
<proteinExistence type="predicted"/>
<dbReference type="HOGENOM" id="CLU_035063_0_0_1"/>
<dbReference type="InParanoid" id="V5FF99"/>
<dbReference type="PANTHER" id="PTHR12110">
    <property type="entry name" value="HYDROXYPYRUVATE ISOMERASE"/>
    <property type="match status" value="1"/>
</dbReference>
<feature type="domain" description="Xylose isomerase-like TIM barrel" evidence="2">
    <location>
        <begin position="45"/>
        <end position="357"/>
    </location>
</feature>
<feature type="compositionally biased region" description="Polar residues" evidence="1">
    <location>
        <begin position="1"/>
        <end position="10"/>
    </location>
</feature>
<evidence type="ECO:0000259" key="2">
    <source>
        <dbReference type="Pfam" id="PF01261"/>
    </source>
</evidence>
<reference evidence="4" key="1">
    <citation type="journal article" date="2014" name="Genome Announc.">
        <title>Draft genome sequence of the formaldehyde-resistant fungus Byssochlamys spectabilis No. 5 (anamorph Paecilomyces variotii No. 5) (NBRC109023).</title>
        <authorList>
            <person name="Oka T."/>
            <person name="Ekino K."/>
            <person name="Fukuda K."/>
            <person name="Nomura Y."/>
        </authorList>
    </citation>
    <scope>NUCLEOTIDE SEQUENCE [LARGE SCALE GENOMIC DNA]</scope>
    <source>
        <strain evidence="4">No. 5 / NBRC 109023</strain>
    </source>
</reference>
<evidence type="ECO:0000313" key="3">
    <source>
        <dbReference type="EMBL" id="GAD96229.1"/>
    </source>
</evidence>
<dbReference type="AlphaFoldDB" id="V5FF99"/>
<dbReference type="EMBL" id="BAUL01000157">
    <property type="protein sequence ID" value="GAD96229.1"/>
    <property type="molecule type" value="Genomic_DNA"/>
</dbReference>
<dbReference type="PANTHER" id="PTHR12110:SF21">
    <property type="entry name" value="XYLOSE ISOMERASE-LIKE TIM BARREL DOMAIN-CONTAINING PROTEIN"/>
    <property type="match status" value="1"/>
</dbReference>
<dbReference type="Gene3D" id="3.20.20.150">
    <property type="entry name" value="Divalent-metal-dependent TIM barrel enzymes"/>
    <property type="match status" value="1"/>
</dbReference>
<evidence type="ECO:0000313" key="4">
    <source>
        <dbReference type="Proteomes" id="UP000018001"/>
    </source>
</evidence>
<gene>
    <name evidence="3" type="ORF">PVAR5_4879</name>
</gene>